<comment type="similarity">
    <text evidence="2">Belongs to the MsrB Met sulfoxide reductase family.</text>
</comment>
<evidence type="ECO:0000313" key="14">
    <source>
        <dbReference type="Proteomes" id="UP000604083"/>
    </source>
</evidence>
<evidence type="ECO:0000256" key="7">
    <source>
        <dbReference type="ARBA" id="ARBA00024679"/>
    </source>
</evidence>
<evidence type="ECO:0000256" key="11">
    <source>
        <dbReference type="HAMAP-Rule" id="MF_01401"/>
    </source>
</evidence>
<keyword evidence="4" id="KW-0862">Zinc</keyword>
<dbReference type="SUPFAM" id="SSF51316">
    <property type="entry name" value="Mss4-like"/>
    <property type="match status" value="1"/>
</dbReference>
<comment type="function">
    <text evidence="7 11">Has an important function as a repair enzyme for proteins that have been inactivated by oxidation. Catalyzes the reversible oxidation-reduction of methionine sulfoxide in proteins to methionine.</text>
</comment>
<dbReference type="PROSITE" id="PS51790">
    <property type="entry name" value="MSRB"/>
    <property type="match status" value="1"/>
</dbReference>
<proteinExistence type="inferred from homology"/>
<dbReference type="InterPro" id="IPR011057">
    <property type="entry name" value="Mss4-like_sf"/>
</dbReference>
<comment type="similarity">
    <text evidence="11">Belongs to the MsrA Met sulfoxide reductase family.</text>
</comment>
<dbReference type="RefSeq" id="WP_200391851.1">
    <property type="nucleotide sequence ID" value="NZ_JAENIO010000023.1"/>
</dbReference>
<dbReference type="PANTHER" id="PTHR43774">
    <property type="entry name" value="PEPTIDE METHIONINE SULFOXIDE REDUCTASE"/>
    <property type="match status" value="1"/>
</dbReference>
<feature type="active site" evidence="11">
    <location>
        <position position="168"/>
    </location>
</feature>
<keyword evidence="5 11" id="KW-0560">Oxidoreductase</keyword>
<dbReference type="Proteomes" id="UP000604083">
    <property type="component" value="Unassembled WGS sequence"/>
</dbReference>
<evidence type="ECO:0000256" key="9">
    <source>
        <dbReference type="ARBA" id="ARBA00048488"/>
    </source>
</evidence>
<dbReference type="PANTHER" id="PTHR43774:SF1">
    <property type="entry name" value="PEPTIDE METHIONINE SULFOXIDE REDUCTASE MSRA 2"/>
    <property type="match status" value="1"/>
</dbReference>
<evidence type="ECO:0000256" key="1">
    <source>
        <dbReference type="ARBA" id="ARBA00001947"/>
    </source>
</evidence>
<keyword evidence="6" id="KW-0511">Multifunctional enzyme</keyword>
<comment type="catalytic activity">
    <reaction evidence="9">
        <text>L-methionyl-[protein] + [thioredoxin]-disulfide + H2O = L-methionyl-(R)-S-oxide-[protein] + [thioredoxin]-dithiol</text>
        <dbReference type="Rhea" id="RHEA:24164"/>
        <dbReference type="Rhea" id="RHEA-COMP:10698"/>
        <dbReference type="Rhea" id="RHEA-COMP:10700"/>
        <dbReference type="Rhea" id="RHEA-COMP:12313"/>
        <dbReference type="Rhea" id="RHEA-COMP:12314"/>
        <dbReference type="ChEBI" id="CHEBI:15377"/>
        <dbReference type="ChEBI" id="CHEBI:16044"/>
        <dbReference type="ChEBI" id="CHEBI:29950"/>
        <dbReference type="ChEBI" id="CHEBI:45764"/>
        <dbReference type="ChEBI" id="CHEBI:50058"/>
        <dbReference type="EC" id="1.8.4.12"/>
    </reaction>
</comment>
<dbReference type="Gene3D" id="2.170.150.20">
    <property type="entry name" value="Peptide methionine sulfoxide reductase"/>
    <property type="match status" value="1"/>
</dbReference>
<evidence type="ECO:0000259" key="12">
    <source>
        <dbReference type="PROSITE" id="PS51790"/>
    </source>
</evidence>
<evidence type="ECO:0000256" key="8">
    <source>
        <dbReference type="ARBA" id="ARBA00047806"/>
    </source>
</evidence>
<evidence type="ECO:0000256" key="6">
    <source>
        <dbReference type="ARBA" id="ARBA00023268"/>
    </source>
</evidence>
<organism evidence="13 14">
    <name type="scientific">Roseibacillus ishigakijimensis</name>
    <dbReference type="NCBI Taxonomy" id="454146"/>
    <lineage>
        <taxon>Bacteria</taxon>
        <taxon>Pseudomonadati</taxon>
        <taxon>Verrucomicrobiota</taxon>
        <taxon>Verrucomicrobiia</taxon>
        <taxon>Verrucomicrobiales</taxon>
        <taxon>Verrucomicrobiaceae</taxon>
        <taxon>Roseibacillus</taxon>
    </lineage>
</organism>
<reference evidence="13" key="1">
    <citation type="submission" date="2021-01" db="EMBL/GenBank/DDBJ databases">
        <title>Modified the classification status of verrucomicrobia.</title>
        <authorList>
            <person name="Feng X."/>
        </authorList>
    </citation>
    <scope>NUCLEOTIDE SEQUENCE</scope>
    <source>
        <strain evidence="13">KCTC 12986</strain>
    </source>
</reference>
<evidence type="ECO:0000256" key="3">
    <source>
        <dbReference type="ARBA" id="ARBA00022723"/>
    </source>
</evidence>
<evidence type="ECO:0000256" key="10">
    <source>
        <dbReference type="ARBA" id="ARBA00048782"/>
    </source>
</evidence>
<dbReference type="NCBIfam" id="TIGR00401">
    <property type="entry name" value="msrA"/>
    <property type="match status" value="1"/>
</dbReference>
<dbReference type="NCBIfam" id="NF004042">
    <property type="entry name" value="PRK05550.1"/>
    <property type="match status" value="1"/>
</dbReference>
<comment type="cofactor">
    <cofactor evidence="1">
        <name>Zn(2+)</name>
        <dbReference type="ChEBI" id="CHEBI:29105"/>
    </cofactor>
</comment>
<evidence type="ECO:0000256" key="4">
    <source>
        <dbReference type="ARBA" id="ARBA00022833"/>
    </source>
</evidence>
<name>A0A934RRQ0_9BACT</name>
<sequence>MSEINWPQVLEFAEKGSPEPDRVVKKSDAEWQAQLTPEQYSVTRQHGTERPFSSEHCGLHEAGIYACVCCETVLFDSSEKFESGTGWPSFTQPVKDNVVAYNVDYSYGMTRVEVVCNVCEAHLGHVFPDGPEPTGLRYCMNGVALTRVDGGESEGSADLAKVTFGGGCFWCTEAMFQQLRGVDAVVSGYSGGQSGEPSYEDVCSGDTGHAEVIEISYDPKVIDYEELIRVHMGSHDPTTLNQQGADVGTQYRSVIFYRTEEEEEIARRVVATYEETTGNSATTEIVPFEKFYPAEDYHQDYYRNNTRAGYCEAVISPKLSKFRESYRHLFQEE</sequence>
<dbReference type="InterPro" id="IPR036509">
    <property type="entry name" value="Met_Sox_Rdtase_MsrA_sf"/>
</dbReference>
<dbReference type="GO" id="GO:0033743">
    <property type="term" value="F:peptide-methionine (R)-S-oxide reductase activity"/>
    <property type="evidence" value="ECO:0007669"/>
    <property type="project" value="UniProtKB-EC"/>
</dbReference>
<dbReference type="InterPro" id="IPR002569">
    <property type="entry name" value="Met_Sox_Rdtase_MsrA_dom"/>
</dbReference>
<dbReference type="Pfam" id="PF01625">
    <property type="entry name" value="PMSR"/>
    <property type="match status" value="1"/>
</dbReference>
<dbReference type="FunFam" id="2.170.150.20:FF:000001">
    <property type="entry name" value="Peptide methionine sulfoxide reductase MsrB"/>
    <property type="match status" value="1"/>
</dbReference>
<accession>A0A934RRQ0</accession>
<dbReference type="EMBL" id="JAENIO010000023">
    <property type="protein sequence ID" value="MBK1834416.1"/>
    <property type="molecule type" value="Genomic_DNA"/>
</dbReference>
<dbReference type="GO" id="GO:0046872">
    <property type="term" value="F:metal ion binding"/>
    <property type="evidence" value="ECO:0007669"/>
    <property type="project" value="UniProtKB-KW"/>
</dbReference>
<dbReference type="InterPro" id="IPR002579">
    <property type="entry name" value="Met_Sox_Rdtase_MsrB_dom"/>
</dbReference>
<comment type="catalytic activity">
    <reaction evidence="10 11">
        <text>[thioredoxin]-disulfide + L-methionine + H2O = L-methionine (S)-S-oxide + [thioredoxin]-dithiol</text>
        <dbReference type="Rhea" id="RHEA:19993"/>
        <dbReference type="Rhea" id="RHEA-COMP:10698"/>
        <dbReference type="Rhea" id="RHEA-COMP:10700"/>
        <dbReference type="ChEBI" id="CHEBI:15377"/>
        <dbReference type="ChEBI" id="CHEBI:29950"/>
        <dbReference type="ChEBI" id="CHEBI:50058"/>
        <dbReference type="ChEBI" id="CHEBI:57844"/>
        <dbReference type="ChEBI" id="CHEBI:58772"/>
        <dbReference type="EC" id="1.8.4.11"/>
    </reaction>
</comment>
<keyword evidence="3" id="KW-0479">Metal-binding</keyword>
<evidence type="ECO:0000256" key="2">
    <source>
        <dbReference type="ARBA" id="ARBA00007174"/>
    </source>
</evidence>
<comment type="catalytic activity">
    <reaction evidence="8 11">
        <text>L-methionyl-[protein] + [thioredoxin]-disulfide + H2O = L-methionyl-(S)-S-oxide-[protein] + [thioredoxin]-dithiol</text>
        <dbReference type="Rhea" id="RHEA:14217"/>
        <dbReference type="Rhea" id="RHEA-COMP:10698"/>
        <dbReference type="Rhea" id="RHEA-COMP:10700"/>
        <dbReference type="Rhea" id="RHEA-COMP:12313"/>
        <dbReference type="Rhea" id="RHEA-COMP:12315"/>
        <dbReference type="ChEBI" id="CHEBI:15377"/>
        <dbReference type="ChEBI" id="CHEBI:16044"/>
        <dbReference type="ChEBI" id="CHEBI:29950"/>
        <dbReference type="ChEBI" id="CHEBI:44120"/>
        <dbReference type="ChEBI" id="CHEBI:50058"/>
        <dbReference type="EC" id="1.8.4.11"/>
    </reaction>
</comment>
<dbReference type="AlphaFoldDB" id="A0A934RRQ0"/>
<feature type="domain" description="MsrB" evidence="12">
    <location>
        <begin position="28"/>
        <end position="150"/>
    </location>
</feature>
<protein>
    <recommendedName>
        <fullName evidence="11">Peptide methionine sulfoxide reductase MsrA</fullName>
        <shortName evidence="11">Protein-methionine-S-oxide reductase</shortName>
        <ecNumber evidence="11">1.8.4.11</ecNumber>
    </recommendedName>
    <alternativeName>
        <fullName evidence="11">Peptide-methionine (S)-S-oxide reductase</fullName>
        <shortName evidence="11">Peptide Met(O) reductase</shortName>
    </alternativeName>
</protein>
<dbReference type="NCBIfam" id="TIGR00357">
    <property type="entry name" value="peptide-methionine (R)-S-oxide reductase MsrB"/>
    <property type="match status" value="1"/>
</dbReference>
<gene>
    <name evidence="11" type="primary">msrA</name>
    <name evidence="13" type="ORF">JIN78_10130</name>
</gene>
<dbReference type="Gene3D" id="3.30.1060.10">
    <property type="entry name" value="Peptide methionine sulphoxide reductase MsrA"/>
    <property type="match status" value="1"/>
</dbReference>
<evidence type="ECO:0000313" key="13">
    <source>
        <dbReference type="EMBL" id="MBK1834416.1"/>
    </source>
</evidence>
<dbReference type="SUPFAM" id="SSF55068">
    <property type="entry name" value="Peptide methionine sulfoxide reductase"/>
    <property type="match status" value="1"/>
</dbReference>
<dbReference type="GO" id="GO:0006979">
    <property type="term" value="P:response to oxidative stress"/>
    <property type="evidence" value="ECO:0007669"/>
    <property type="project" value="UniProtKB-ARBA"/>
</dbReference>
<dbReference type="HAMAP" id="MF_01401">
    <property type="entry name" value="MsrA"/>
    <property type="match status" value="1"/>
</dbReference>
<dbReference type="Pfam" id="PF01641">
    <property type="entry name" value="SelR"/>
    <property type="match status" value="1"/>
</dbReference>
<keyword evidence="14" id="KW-1185">Reference proteome</keyword>
<comment type="caution">
    <text evidence="13">The sequence shown here is derived from an EMBL/GenBank/DDBJ whole genome shotgun (WGS) entry which is preliminary data.</text>
</comment>
<evidence type="ECO:0000256" key="5">
    <source>
        <dbReference type="ARBA" id="ARBA00023002"/>
    </source>
</evidence>
<dbReference type="EC" id="1.8.4.11" evidence="11"/>
<dbReference type="GO" id="GO:0008113">
    <property type="term" value="F:peptide-methionine (S)-S-oxide reductase activity"/>
    <property type="evidence" value="ECO:0007669"/>
    <property type="project" value="UniProtKB-UniRule"/>
</dbReference>